<evidence type="ECO:0000313" key="1">
    <source>
        <dbReference type="EMBL" id="MBP1993555.1"/>
    </source>
</evidence>
<dbReference type="RefSeq" id="WP_209975439.1">
    <property type="nucleotide sequence ID" value="NZ_JAGGLB010000019.1"/>
</dbReference>
<gene>
    <name evidence="1" type="ORF">J2Z66_005177</name>
</gene>
<comment type="caution">
    <text evidence="1">The sequence shown here is derived from an EMBL/GenBank/DDBJ whole genome shotgun (WGS) entry which is preliminary data.</text>
</comment>
<evidence type="ECO:0000313" key="2">
    <source>
        <dbReference type="Proteomes" id="UP001519287"/>
    </source>
</evidence>
<proteinExistence type="predicted"/>
<protein>
    <submittedName>
        <fullName evidence="1">Uncharacterized protein</fullName>
    </submittedName>
</protein>
<dbReference type="Proteomes" id="UP001519287">
    <property type="component" value="Unassembled WGS sequence"/>
</dbReference>
<keyword evidence="2" id="KW-1185">Reference proteome</keyword>
<organism evidence="1 2">
    <name type="scientific">Paenibacillus eucommiae</name>
    <dbReference type="NCBI Taxonomy" id="1355755"/>
    <lineage>
        <taxon>Bacteria</taxon>
        <taxon>Bacillati</taxon>
        <taxon>Bacillota</taxon>
        <taxon>Bacilli</taxon>
        <taxon>Bacillales</taxon>
        <taxon>Paenibacillaceae</taxon>
        <taxon>Paenibacillus</taxon>
    </lineage>
</organism>
<dbReference type="EMBL" id="JAGGLB010000019">
    <property type="protein sequence ID" value="MBP1993555.1"/>
    <property type="molecule type" value="Genomic_DNA"/>
</dbReference>
<accession>A0ABS4J183</accession>
<reference evidence="1 2" key="1">
    <citation type="submission" date="2021-03" db="EMBL/GenBank/DDBJ databases">
        <title>Genomic Encyclopedia of Type Strains, Phase IV (KMG-IV): sequencing the most valuable type-strain genomes for metagenomic binning, comparative biology and taxonomic classification.</title>
        <authorList>
            <person name="Goeker M."/>
        </authorList>
    </citation>
    <scope>NUCLEOTIDE SEQUENCE [LARGE SCALE GENOMIC DNA]</scope>
    <source>
        <strain evidence="1 2">DSM 26048</strain>
    </source>
</reference>
<sequence>MALVRCGGNGCGLQPLLKICSFQWKWMGGWNKSLKADGEELPAVADALPPTAVTLSATITRITRTPSSNGLPAWVFLWIEGDFPPGQAAGLKIGPPAGSTERIHYDPLL</sequence>
<name>A0ABS4J183_9BACL</name>